<dbReference type="EMBL" id="FMYK01000001">
    <property type="protein sequence ID" value="SDB83240.1"/>
    <property type="molecule type" value="Genomic_DNA"/>
</dbReference>
<gene>
    <name evidence="7" type="ORF">SAMN05421749_101175</name>
</gene>
<dbReference type="SUPFAM" id="SSF56281">
    <property type="entry name" value="Metallo-hydrolase/oxidoreductase"/>
    <property type="match status" value="1"/>
</dbReference>
<sequence>MIKTRLGIVMSAILAMQVANADTTLESKPATKYTTAHNQALLSELPFSDRQDFEFASKGLIAKPKSKQIKNAKGEVIWDLGEFDFLEKNQFTPSINPSLYRQAQLNMNYGLFKVTDRIYQVRGFDLTNITYIQGDTGWIVFDPLTVPETAKAAHQLVTEQLGERPIKAVVFSHAHVDHFGGVKGIISEEQVKSGEVKLIAPRDFMEHVVKESVLAGNAMQRRASYQYGILLPKGERGAVDGALGKGVPFGLVGLIAPNYIVEKDEETLTIDGVEMVFQNTPNTESPSEMNTWFPQFKTLWMAENTVAGMHNIYTIRGAEARDASMWSKSINQALQQFGVKAEVLMASHHWPRWGNQNIVDFMEKQRDMYGYLHDQSLHLANSGVTINEIHNEITVPEVLSQEWYNRGYHGSVSHNVRGVVNKYIGFFDMNPATLNKLSPDDAGKRYVALAGGSEALLNKAQTAYDQGEYRWVAELVNHLVFADPNNVKAKALQADALEQLGYQSETAGWRNAYLSAAHELRHGLQNTAQNTKAGPDLLRAMDTELLFDYMGVRLDAERAKGKQFKINLDLPDRKEKVAIELKNSHLNVTADRQEADADLTLTMNRSDLNMILMKQKTFAELMQEGKIKHQGDLKQVSALFGMLDEFEYLFNIVTP</sequence>
<keyword evidence="1" id="KW-0479">Metal-binding</keyword>
<dbReference type="SMART" id="SM00849">
    <property type="entry name" value="Lactamase_B"/>
    <property type="match status" value="1"/>
</dbReference>
<dbReference type="GO" id="GO:0018741">
    <property type="term" value="F:linear primary-alkylsulfatase activity"/>
    <property type="evidence" value="ECO:0007669"/>
    <property type="project" value="InterPro"/>
</dbReference>
<dbReference type="InterPro" id="IPR038536">
    <property type="entry name" value="Alkyl/aryl-sulf_dimr_sf"/>
</dbReference>
<dbReference type="Gene3D" id="3.30.1050.10">
    <property type="entry name" value="SCP2 sterol-binding domain"/>
    <property type="match status" value="1"/>
</dbReference>
<dbReference type="PANTHER" id="PTHR43223">
    <property type="entry name" value="ALKYL/ARYL-SULFATASE"/>
    <property type="match status" value="1"/>
</dbReference>
<organism evidence="7 8">
    <name type="scientific">Acinetobacter marinus</name>
    <dbReference type="NCBI Taxonomy" id="281375"/>
    <lineage>
        <taxon>Bacteria</taxon>
        <taxon>Pseudomonadati</taxon>
        <taxon>Pseudomonadota</taxon>
        <taxon>Gammaproteobacteria</taxon>
        <taxon>Moraxellales</taxon>
        <taxon>Moraxellaceae</taxon>
        <taxon>Acinetobacter</taxon>
    </lineage>
</organism>
<name>A0A1G6GMH5_9GAMM</name>
<evidence type="ECO:0000256" key="5">
    <source>
        <dbReference type="SAM" id="SignalP"/>
    </source>
</evidence>
<dbReference type="Pfam" id="PF14863">
    <property type="entry name" value="Alkyl_sulf_dimr"/>
    <property type="match status" value="1"/>
</dbReference>
<evidence type="ECO:0000256" key="4">
    <source>
        <dbReference type="ARBA" id="ARBA00033751"/>
    </source>
</evidence>
<keyword evidence="8" id="KW-1185">Reference proteome</keyword>
<dbReference type="Proteomes" id="UP000242317">
    <property type="component" value="Unassembled WGS sequence"/>
</dbReference>
<dbReference type="GO" id="GO:0018909">
    <property type="term" value="P:dodecyl sulfate metabolic process"/>
    <property type="evidence" value="ECO:0007669"/>
    <property type="project" value="InterPro"/>
</dbReference>
<evidence type="ECO:0000313" key="7">
    <source>
        <dbReference type="EMBL" id="SDB83240.1"/>
    </source>
</evidence>
<feature type="chain" id="PRO_5017182173" evidence="5">
    <location>
        <begin position="22"/>
        <end position="655"/>
    </location>
</feature>
<dbReference type="InterPro" id="IPR052195">
    <property type="entry name" value="Bact_Alkyl/Aryl-Sulfatase"/>
</dbReference>
<dbReference type="SUPFAM" id="SSF55718">
    <property type="entry name" value="SCP-like"/>
    <property type="match status" value="1"/>
</dbReference>
<keyword evidence="3" id="KW-0862">Zinc</keyword>
<dbReference type="FunFam" id="3.60.15.30:FF:000001">
    <property type="entry name" value="Alkyl/aryl-sulfatase BDS1"/>
    <property type="match status" value="1"/>
</dbReference>
<dbReference type="RefSeq" id="WP_092614640.1">
    <property type="nucleotide sequence ID" value="NZ_FMYK01000001.1"/>
</dbReference>
<dbReference type="InterPro" id="IPR044097">
    <property type="entry name" value="Bds1/SdsA1_MBL-fold"/>
</dbReference>
<dbReference type="Gene3D" id="1.25.40.880">
    <property type="entry name" value="Alkyl sulfatase, dimerisation domain"/>
    <property type="match status" value="1"/>
</dbReference>
<dbReference type="CDD" id="cd07710">
    <property type="entry name" value="arylsulfatase_Sdsa1-like_MBL-fold"/>
    <property type="match status" value="1"/>
</dbReference>
<evidence type="ECO:0000256" key="1">
    <source>
        <dbReference type="ARBA" id="ARBA00022723"/>
    </source>
</evidence>
<dbReference type="OrthoDB" id="9815874at2"/>
<dbReference type="InterPro" id="IPR036527">
    <property type="entry name" value="SCP2_sterol-bd_dom_sf"/>
</dbReference>
<evidence type="ECO:0000256" key="2">
    <source>
        <dbReference type="ARBA" id="ARBA00022801"/>
    </source>
</evidence>
<dbReference type="InterPro" id="IPR029228">
    <property type="entry name" value="Alkyl_sulf_dimr"/>
</dbReference>
<keyword evidence="5" id="KW-0732">Signal</keyword>
<proteinExistence type="inferred from homology"/>
<reference evidence="8" key="1">
    <citation type="submission" date="2016-09" db="EMBL/GenBank/DDBJ databases">
        <authorList>
            <person name="Varghese N."/>
            <person name="Submissions S."/>
        </authorList>
    </citation>
    <scope>NUCLEOTIDE SEQUENCE [LARGE SCALE GENOMIC DNA]</scope>
    <source>
        <strain evidence="8">ANC 3699</strain>
    </source>
</reference>
<dbReference type="PANTHER" id="PTHR43223:SF1">
    <property type="entry name" value="ALKYL_ARYL-SULFATASE BDS1"/>
    <property type="match status" value="1"/>
</dbReference>
<dbReference type="GO" id="GO:0046872">
    <property type="term" value="F:metal ion binding"/>
    <property type="evidence" value="ECO:0007669"/>
    <property type="project" value="UniProtKB-KW"/>
</dbReference>
<evidence type="ECO:0000313" key="8">
    <source>
        <dbReference type="Proteomes" id="UP000242317"/>
    </source>
</evidence>
<protein>
    <submittedName>
        <fullName evidence="7">Alkyl sulfatase BDS1, metallo-beta-lactamase superfamily</fullName>
    </submittedName>
</protein>
<dbReference type="Gene3D" id="3.60.15.30">
    <property type="entry name" value="Metallo-beta-lactamase domain"/>
    <property type="match status" value="1"/>
</dbReference>
<dbReference type="InterPro" id="IPR029229">
    <property type="entry name" value="Alkyl_sulf_C"/>
</dbReference>
<dbReference type="GO" id="GO:0030288">
    <property type="term" value="C:outer membrane-bounded periplasmic space"/>
    <property type="evidence" value="ECO:0007669"/>
    <property type="project" value="TreeGrafter"/>
</dbReference>
<feature type="signal peptide" evidence="5">
    <location>
        <begin position="1"/>
        <end position="21"/>
    </location>
</feature>
<feature type="domain" description="Metallo-beta-lactamase" evidence="6">
    <location>
        <begin position="126"/>
        <end position="348"/>
    </location>
</feature>
<evidence type="ECO:0000259" key="6">
    <source>
        <dbReference type="SMART" id="SM00849"/>
    </source>
</evidence>
<keyword evidence="2" id="KW-0378">Hydrolase</keyword>
<dbReference type="Pfam" id="PF14864">
    <property type="entry name" value="Alkyl_sulf_C"/>
    <property type="match status" value="1"/>
</dbReference>
<dbReference type="AlphaFoldDB" id="A0A1G6GMH5"/>
<comment type="similarity">
    <text evidence="4">Belongs to the metallo-beta-lactamase superfamily. Type III sulfatase family.</text>
</comment>
<dbReference type="InterPro" id="IPR001279">
    <property type="entry name" value="Metallo-B-lactamas"/>
</dbReference>
<evidence type="ECO:0000256" key="3">
    <source>
        <dbReference type="ARBA" id="ARBA00022833"/>
    </source>
</evidence>
<accession>A0A1G6GMH5</accession>
<dbReference type="Pfam" id="PF00753">
    <property type="entry name" value="Lactamase_B"/>
    <property type="match status" value="1"/>
</dbReference>
<dbReference type="InterPro" id="IPR036866">
    <property type="entry name" value="RibonucZ/Hydroxyglut_hydro"/>
</dbReference>
<dbReference type="GO" id="GO:0046983">
    <property type="term" value="F:protein dimerization activity"/>
    <property type="evidence" value="ECO:0007669"/>
    <property type="project" value="InterPro"/>
</dbReference>